<dbReference type="Proteomes" id="UP001375743">
    <property type="component" value="Unassembled WGS sequence"/>
</dbReference>
<keyword evidence="3 5" id="KW-0689">Ribosomal protein</keyword>
<dbReference type="NCBIfam" id="TIGR01308">
    <property type="entry name" value="rpmD_bact"/>
    <property type="match status" value="1"/>
</dbReference>
<dbReference type="Gene3D" id="3.30.1390.20">
    <property type="entry name" value="Ribosomal protein L30, ferredoxin-like fold domain"/>
    <property type="match status" value="1"/>
</dbReference>
<accession>A0ABU8Y0K6</accession>
<proteinExistence type="inferred from homology"/>
<name>A0ABU8Y0K6_9PROT</name>
<gene>
    <name evidence="5 7" type="primary">rpmD</name>
    <name evidence="7" type="ORF">U1T56_21450</name>
</gene>
<dbReference type="GO" id="GO:0005840">
    <property type="term" value="C:ribosome"/>
    <property type="evidence" value="ECO:0007669"/>
    <property type="project" value="UniProtKB-KW"/>
</dbReference>
<feature type="domain" description="Large ribosomal subunit protein uL30-like ferredoxin-like fold" evidence="6">
    <location>
        <begin position="5"/>
        <end position="54"/>
    </location>
</feature>
<evidence type="ECO:0000313" key="7">
    <source>
        <dbReference type="EMBL" id="MEK0085727.1"/>
    </source>
</evidence>
<comment type="caution">
    <text evidence="7">The sequence shown here is derived from an EMBL/GenBank/DDBJ whole genome shotgun (WGS) entry which is preliminary data.</text>
</comment>
<comment type="subunit">
    <text evidence="2 5">Part of the 50S ribosomal subunit.</text>
</comment>
<evidence type="ECO:0000256" key="3">
    <source>
        <dbReference type="ARBA" id="ARBA00022980"/>
    </source>
</evidence>
<comment type="similarity">
    <text evidence="1 5">Belongs to the universal ribosomal protein uL30 family.</text>
</comment>
<protein>
    <recommendedName>
        <fullName evidence="5">Large ribosomal subunit protein uL30</fullName>
    </recommendedName>
</protein>
<evidence type="ECO:0000256" key="2">
    <source>
        <dbReference type="ARBA" id="ARBA00011838"/>
    </source>
</evidence>
<dbReference type="PANTHER" id="PTHR15892:SF2">
    <property type="entry name" value="LARGE RIBOSOMAL SUBUNIT PROTEIN UL30M"/>
    <property type="match status" value="1"/>
</dbReference>
<dbReference type="InterPro" id="IPR016082">
    <property type="entry name" value="Ribosomal_uL30_ferredoxin-like"/>
</dbReference>
<dbReference type="RefSeq" id="WP_418161577.1">
    <property type="nucleotide sequence ID" value="NZ_JBBLZC010000033.1"/>
</dbReference>
<evidence type="ECO:0000259" key="6">
    <source>
        <dbReference type="Pfam" id="PF00327"/>
    </source>
</evidence>
<sequence length="63" mass="7181">MATKLKVTQIKSPIARPEIQERTLIALGLNKLHRSRVLADTPANRGRIEKVKHLLRVEQVESE</sequence>
<dbReference type="SUPFAM" id="SSF55129">
    <property type="entry name" value="Ribosomal protein L30p/L7e"/>
    <property type="match status" value="1"/>
</dbReference>
<dbReference type="HAMAP" id="MF_01371_B">
    <property type="entry name" value="Ribosomal_uL30_B"/>
    <property type="match status" value="1"/>
</dbReference>
<evidence type="ECO:0000256" key="4">
    <source>
        <dbReference type="ARBA" id="ARBA00023274"/>
    </source>
</evidence>
<evidence type="ECO:0000313" key="8">
    <source>
        <dbReference type="Proteomes" id="UP001375743"/>
    </source>
</evidence>
<dbReference type="PIRSF" id="PIRSF002211">
    <property type="entry name" value="Ribosomal_L30_bac-type"/>
    <property type="match status" value="1"/>
</dbReference>
<evidence type="ECO:0000256" key="5">
    <source>
        <dbReference type="HAMAP-Rule" id="MF_01371"/>
    </source>
</evidence>
<dbReference type="InterPro" id="IPR005996">
    <property type="entry name" value="Ribosomal_uL30_bac-type"/>
</dbReference>
<dbReference type="CDD" id="cd01658">
    <property type="entry name" value="Ribosomal_L30"/>
    <property type="match status" value="1"/>
</dbReference>
<keyword evidence="4 5" id="KW-0687">Ribonucleoprotein</keyword>
<evidence type="ECO:0000256" key="1">
    <source>
        <dbReference type="ARBA" id="ARBA00007594"/>
    </source>
</evidence>
<dbReference type="PANTHER" id="PTHR15892">
    <property type="entry name" value="MITOCHONDRIAL RIBOSOMAL PROTEIN L30"/>
    <property type="match status" value="1"/>
</dbReference>
<dbReference type="InterPro" id="IPR036919">
    <property type="entry name" value="Ribo_uL30_ferredoxin-like_sf"/>
</dbReference>
<keyword evidence="8" id="KW-1185">Reference proteome</keyword>
<organism evidence="7 8">
    <name type="scientific">Benzoatithermus flavus</name>
    <dbReference type="NCBI Taxonomy" id="3108223"/>
    <lineage>
        <taxon>Bacteria</taxon>
        <taxon>Pseudomonadati</taxon>
        <taxon>Pseudomonadota</taxon>
        <taxon>Alphaproteobacteria</taxon>
        <taxon>Geminicoccales</taxon>
        <taxon>Geminicoccaceae</taxon>
        <taxon>Benzoatithermus</taxon>
    </lineage>
</organism>
<dbReference type="Pfam" id="PF00327">
    <property type="entry name" value="Ribosomal_L30"/>
    <property type="match status" value="1"/>
</dbReference>
<reference evidence="7 8" key="1">
    <citation type="submission" date="2024-01" db="EMBL/GenBank/DDBJ databases">
        <title>Multi-omics insights into the function and evolution of sodium benzoate biodegradation pathways in Benzoatithermus flavus gen. nov., sp. nov. from hot spring.</title>
        <authorList>
            <person name="Hu C.-J."/>
            <person name="Li W.-J."/>
        </authorList>
    </citation>
    <scope>NUCLEOTIDE SEQUENCE [LARGE SCALE GENOMIC DNA]</scope>
    <source>
        <strain evidence="7 8">SYSU G07066</strain>
    </source>
</reference>
<dbReference type="EMBL" id="JBBLZC010000033">
    <property type="protein sequence ID" value="MEK0085727.1"/>
    <property type="molecule type" value="Genomic_DNA"/>
</dbReference>